<keyword evidence="1" id="KW-0472">Membrane</keyword>
<feature type="transmembrane region" description="Helical" evidence="1">
    <location>
        <begin position="41"/>
        <end position="65"/>
    </location>
</feature>
<name>A0A239JN33_9BACT</name>
<evidence type="ECO:0000313" key="3">
    <source>
        <dbReference type="Proteomes" id="UP000198356"/>
    </source>
</evidence>
<proteinExistence type="predicted"/>
<keyword evidence="1" id="KW-1133">Transmembrane helix</keyword>
<evidence type="ECO:0000313" key="2">
    <source>
        <dbReference type="EMBL" id="SNT06962.1"/>
    </source>
</evidence>
<evidence type="ECO:0000256" key="1">
    <source>
        <dbReference type="SAM" id="Phobius"/>
    </source>
</evidence>
<protein>
    <submittedName>
        <fullName evidence="2">Uncharacterized protein</fullName>
    </submittedName>
</protein>
<keyword evidence="1" id="KW-0812">Transmembrane</keyword>
<accession>A0A239JN33</accession>
<dbReference type="RefSeq" id="WP_142988323.1">
    <property type="nucleotide sequence ID" value="NZ_FZOU01000004.1"/>
</dbReference>
<dbReference type="AlphaFoldDB" id="A0A239JN33"/>
<gene>
    <name evidence="2" type="ORF">SAMN05421770_10429</name>
</gene>
<organism evidence="2 3">
    <name type="scientific">Granulicella rosea</name>
    <dbReference type="NCBI Taxonomy" id="474952"/>
    <lineage>
        <taxon>Bacteria</taxon>
        <taxon>Pseudomonadati</taxon>
        <taxon>Acidobacteriota</taxon>
        <taxon>Terriglobia</taxon>
        <taxon>Terriglobales</taxon>
        <taxon>Acidobacteriaceae</taxon>
        <taxon>Granulicella</taxon>
    </lineage>
</organism>
<keyword evidence="3" id="KW-1185">Reference proteome</keyword>
<dbReference type="EMBL" id="FZOU01000004">
    <property type="protein sequence ID" value="SNT06962.1"/>
    <property type="molecule type" value="Genomic_DNA"/>
</dbReference>
<reference evidence="2 3" key="1">
    <citation type="submission" date="2017-06" db="EMBL/GenBank/DDBJ databases">
        <authorList>
            <person name="Kim H.J."/>
            <person name="Triplett B.A."/>
        </authorList>
    </citation>
    <scope>NUCLEOTIDE SEQUENCE [LARGE SCALE GENOMIC DNA]</scope>
    <source>
        <strain evidence="2 3">DSM 18704</strain>
    </source>
</reference>
<sequence length="166" mass="18251">MIFFDYRPLVPPLICLTVLIVSILIFRVVKKSRSLIRWPSQTLSVLLIGLSGFLLFLFGFFLLFFSETTASAPVFSPDGKRAFRVLDHDGGALGGDTDVTVYSHHGLYSHVIFSGRWKQAESSNVHWQGNSAVSVGYDTGYGANSFWCGGGQGVEVTCAPLPSRER</sequence>
<feature type="transmembrane region" description="Helical" evidence="1">
    <location>
        <begin position="6"/>
        <end position="29"/>
    </location>
</feature>
<dbReference type="Proteomes" id="UP000198356">
    <property type="component" value="Unassembled WGS sequence"/>
</dbReference>